<dbReference type="OrthoDB" id="5198675at2"/>
<feature type="transmembrane region" description="Helical" evidence="1">
    <location>
        <begin position="23"/>
        <end position="41"/>
    </location>
</feature>
<keyword evidence="3" id="KW-1185">Reference proteome</keyword>
<name>A0A5B8IMK1_9ACTN</name>
<dbReference type="KEGG" id="sqz:FQU76_28635"/>
<evidence type="ECO:0008006" key="4">
    <source>
        <dbReference type="Google" id="ProtNLM"/>
    </source>
</evidence>
<dbReference type="AlphaFoldDB" id="A0A5B8IMK1"/>
<feature type="transmembrane region" description="Helical" evidence="1">
    <location>
        <begin position="112"/>
        <end position="134"/>
    </location>
</feature>
<keyword evidence="1" id="KW-1133">Transmembrane helix</keyword>
<accession>A0A5B8IMK1</accession>
<dbReference type="EMBL" id="CP042266">
    <property type="protein sequence ID" value="QDY79848.1"/>
    <property type="molecule type" value="Genomic_DNA"/>
</dbReference>
<evidence type="ECO:0000313" key="3">
    <source>
        <dbReference type="Proteomes" id="UP000320580"/>
    </source>
</evidence>
<proteinExistence type="predicted"/>
<keyword evidence="1" id="KW-0472">Membrane</keyword>
<feature type="transmembrane region" description="Helical" evidence="1">
    <location>
        <begin position="86"/>
        <end position="106"/>
    </location>
</feature>
<dbReference type="Proteomes" id="UP000320580">
    <property type="component" value="Chromosome"/>
</dbReference>
<protein>
    <recommendedName>
        <fullName evidence="4">Integral membrane protein</fullName>
    </recommendedName>
</protein>
<evidence type="ECO:0000313" key="2">
    <source>
        <dbReference type="EMBL" id="QDY79848.1"/>
    </source>
</evidence>
<keyword evidence="1" id="KW-0812">Transmembrane</keyword>
<gene>
    <name evidence="2" type="ORF">FQU76_28635</name>
</gene>
<sequence length="141" mass="14277">MTATALLAGLARTDDTTRMLRRFLALDAVVTGGNGLVYAAASGPVGRLLGVDSGLLLGLGVFLVAFGIGVGLIGSRPEPAPGAVKAVIDANIVWAVVSLLSVALWFDPTTAGAVWIPVQAVTVAGFAALQWTALRSGAAHR</sequence>
<dbReference type="RefSeq" id="WP_146483131.1">
    <property type="nucleotide sequence ID" value="NZ_CP042266.1"/>
</dbReference>
<reference evidence="2 3" key="1">
    <citation type="submission" date="2019-07" db="EMBL/GenBank/DDBJ databases">
        <authorList>
            <person name="Zhu P."/>
        </authorList>
    </citation>
    <scope>NUCLEOTIDE SEQUENCE [LARGE SCALE GENOMIC DNA]</scope>
    <source>
        <strain evidence="2 3">SSL-25</strain>
    </source>
</reference>
<evidence type="ECO:0000256" key="1">
    <source>
        <dbReference type="SAM" id="Phobius"/>
    </source>
</evidence>
<feature type="transmembrane region" description="Helical" evidence="1">
    <location>
        <begin position="53"/>
        <end position="74"/>
    </location>
</feature>
<organism evidence="2 3">
    <name type="scientific">Streptomyces qinzhouensis</name>
    <dbReference type="NCBI Taxonomy" id="2599401"/>
    <lineage>
        <taxon>Bacteria</taxon>
        <taxon>Bacillati</taxon>
        <taxon>Actinomycetota</taxon>
        <taxon>Actinomycetes</taxon>
        <taxon>Kitasatosporales</taxon>
        <taxon>Streptomycetaceae</taxon>
        <taxon>Streptomyces</taxon>
    </lineage>
</organism>